<gene>
    <name evidence="1" type="ORF">DPEC_G00109820</name>
</gene>
<keyword evidence="2" id="KW-1185">Reference proteome</keyword>
<dbReference type="Proteomes" id="UP001157502">
    <property type="component" value="Chromosome 9"/>
</dbReference>
<accession>A0ACC2GSH4</accession>
<protein>
    <submittedName>
        <fullName evidence="1">Uncharacterized protein</fullName>
    </submittedName>
</protein>
<reference evidence="1" key="1">
    <citation type="submission" date="2021-05" db="EMBL/GenBank/DDBJ databases">
        <authorList>
            <person name="Pan Q."/>
            <person name="Jouanno E."/>
            <person name="Zahm M."/>
            <person name="Klopp C."/>
            <person name="Cabau C."/>
            <person name="Louis A."/>
            <person name="Berthelot C."/>
            <person name="Parey E."/>
            <person name="Roest Crollius H."/>
            <person name="Montfort J."/>
            <person name="Robinson-Rechavi M."/>
            <person name="Bouchez O."/>
            <person name="Lampietro C."/>
            <person name="Lopez Roques C."/>
            <person name="Donnadieu C."/>
            <person name="Postlethwait J."/>
            <person name="Bobe J."/>
            <person name="Dillon D."/>
            <person name="Chandos A."/>
            <person name="von Hippel F."/>
            <person name="Guiguen Y."/>
        </authorList>
    </citation>
    <scope>NUCLEOTIDE SEQUENCE</scope>
    <source>
        <strain evidence="1">YG-Jan2019</strain>
    </source>
</reference>
<comment type="caution">
    <text evidence="1">The sequence shown here is derived from an EMBL/GenBank/DDBJ whole genome shotgun (WGS) entry which is preliminary data.</text>
</comment>
<organism evidence="1 2">
    <name type="scientific">Dallia pectoralis</name>
    <name type="common">Alaska blackfish</name>
    <dbReference type="NCBI Taxonomy" id="75939"/>
    <lineage>
        <taxon>Eukaryota</taxon>
        <taxon>Metazoa</taxon>
        <taxon>Chordata</taxon>
        <taxon>Craniata</taxon>
        <taxon>Vertebrata</taxon>
        <taxon>Euteleostomi</taxon>
        <taxon>Actinopterygii</taxon>
        <taxon>Neopterygii</taxon>
        <taxon>Teleostei</taxon>
        <taxon>Protacanthopterygii</taxon>
        <taxon>Esociformes</taxon>
        <taxon>Umbridae</taxon>
        <taxon>Dallia</taxon>
    </lineage>
</organism>
<name>A0ACC2GSH4_DALPE</name>
<sequence length="317" mass="36026">MIDSGVVRESASSWAAPIVLVKKKDGSWRFCVDYRKLNAVTHKYVFPLPRIEESLTSLKESKWFSTLDLASGYWQVEVDPKDREKTAFTTPLGLYEFDRMPFGLCNAPATFQQLMQSHMLHLEQVFERLWKQGLKLQPRKCSLFQSKVTFLGHVVSKEGVSTDPEKTDAVQRWRAPTTTQEEAAVLMTSAEDESCQPEEGSVSIWSERQENDPALREVCGWFKQGRRPDATARKAALPLSRCLLRHWGRLRLHAGLLQREAHNSSYKSGYGNYASARVAGARDSPAQLTQTACGDRDETPHQAYSYPKEMLRRNVTP</sequence>
<evidence type="ECO:0000313" key="1">
    <source>
        <dbReference type="EMBL" id="KAJ8006688.1"/>
    </source>
</evidence>
<evidence type="ECO:0000313" key="2">
    <source>
        <dbReference type="Proteomes" id="UP001157502"/>
    </source>
</evidence>
<dbReference type="EMBL" id="CM055736">
    <property type="protein sequence ID" value="KAJ8006688.1"/>
    <property type="molecule type" value="Genomic_DNA"/>
</dbReference>
<proteinExistence type="predicted"/>